<keyword evidence="5" id="KW-1185">Reference proteome</keyword>
<dbReference type="Gene3D" id="3.40.710.10">
    <property type="entry name" value="DD-peptidase/beta-lactamase superfamily"/>
    <property type="match status" value="1"/>
</dbReference>
<dbReference type="Proteomes" id="UP000240357">
    <property type="component" value="Unassembled WGS sequence"/>
</dbReference>
<dbReference type="PROSITE" id="PS50005">
    <property type="entry name" value="TPR"/>
    <property type="match status" value="1"/>
</dbReference>
<gene>
    <name evidence="4" type="ORF">AHMF7605_18255</name>
</gene>
<evidence type="ECO:0000313" key="4">
    <source>
        <dbReference type="EMBL" id="PSR55309.1"/>
    </source>
</evidence>
<comment type="caution">
    <text evidence="4">The sequence shown here is derived from an EMBL/GenBank/DDBJ whole genome shotgun (WGS) entry which is preliminary data.</text>
</comment>
<protein>
    <recommendedName>
        <fullName evidence="3">Beta-lactamase-related domain-containing protein</fullName>
    </recommendedName>
</protein>
<feature type="domain" description="Beta-lactamase-related" evidence="3">
    <location>
        <begin position="51"/>
        <end position="385"/>
    </location>
</feature>
<dbReference type="PANTHER" id="PTHR46825">
    <property type="entry name" value="D-ALANYL-D-ALANINE-CARBOXYPEPTIDASE/ENDOPEPTIDASE AMPH"/>
    <property type="match status" value="1"/>
</dbReference>
<dbReference type="SUPFAM" id="SSF48452">
    <property type="entry name" value="TPR-like"/>
    <property type="match status" value="1"/>
</dbReference>
<organism evidence="4 5">
    <name type="scientific">Adhaeribacter arboris</name>
    <dbReference type="NCBI Taxonomy" id="2072846"/>
    <lineage>
        <taxon>Bacteria</taxon>
        <taxon>Pseudomonadati</taxon>
        <taxon>Bacteroidota</taxon>
        <taxon>Cytophagia</taxon>
        <taxon>Cytophagales</taxon>
        <taxon>Hymenobacteraceae</taxon>
        <taxon>Adhaeribacter</taxon>
    </lineage>
</organism>
<evidence type="ECO:0000256" key="1">
    <source>
        <dbReference type="PROSITE-ProRule" id="PRU00339"/>
    </source>
</evidence>
<keyword evidence="1" id="KW-0802">TPR repeat</keyword>
<feature type="signal peptide" evidence="2">
    <location>
        <begin position="1"/>
        <end position="20"/>
    </location>
</feature>
<name>A0A2T2YII7_9BACT</name>
<dbReference type="EMBL" id="PYFT01000001">
    <property type="protein sequence ID" value="PSR55309.1"/>
    <property type="molecule type" value="Genomic_DNA"/>
</dbReference>
<dbReference type="Gene3D" id="1.25.40.10">
    <property type="entry name" value="Tetratricopeptide repeat domain"/>
    <property type="match status" value="1"/>
</dbReference>
<feature type="chain" id="PRO_5015604062" description="Beta-lactamase-related domain-containing protein" evidence="2">
    <location>
        <begin position="21"/>
        <end position="606"/>
    </location>
</feature>
<dbReference type="InterPro" id="IPR012338">
    <property type="entry name" value="Beta-lactam/transpept-like"/>
</dbReference>
<proteinExistence type="predicted"/>
<dbReference type="AlphaFoldDB" id="A0A2T2YII7"/>
<dbReference type="SUPFAM" id="SSF56601">
    <property type="entry name" value="beta-lactamase/transpeptidase-like"/>
    <property type="match status" value="1"/>
</dbReference>
<dbReference type="InterPro" id="IPR001466">
    <property type="entry name" value="Beta-lactam-related"/>
</dbReference>
<feature type="repeat" description="TPR" evidence="1">
    <location>
        <begin position="559"/>
        <end position="592"/>
    </location>
</feature>
<evidence type="ECO:0000313" key="5">
    <source>
        <dbReference type="Proteomes" id="UP000240357"/>
    </source>
</evidence>
<dbReference type="InterPro" id="IPR011990">
    <property type="entry name" value="TPR-like_helical_dom_sf"/>
</dbReference>
<dbReference type="PANTHER" id="PTHR46825:SF12">
    <property type="entry name" value="PENICILLIN-BINDING PROTEIN 4"/>
    <property type="match status" value="1"/>
</dbReference>
<accession>A0A2T2YII7</accession>
<reference evidence="4 5" key="1">
    <citation type="submission" date="2018-03" db="EMBL/GenBank/DDBJ databases">
        <title>Adhaeribacter sp. HMF7605 Genome sequencing and assembly.</title>
        <authorList>
            <person name="Kang H."/>
            <person name="Kang J."/>
            <person name="Cha I."/>
            <person name="Kim H."/>
            <person name="Joh K."/>
        </authorList>
    </citation>
    <scope>NUCLEOTIDE SEQUENCE [LARGE SCALE GENOMIC DNA]</scope>
    <source>
        <strain evidence="4 5">HMF7605</strain>
    </source>
</reference>
<dbReference type="Pfam" id="PF00144">
    <property type="entry name" value="Beta-lactamase"/>
    <property type="match status" value="1"/>
</dbReference>
<evidence type="ECO:0000256" key="2">
    <source>
        <dbReference type="SAM" id="SignalP"/>
    </source>
</evidence>
<evidence type="ECO:0000259" key="3">
    <source>
        <dbReference type="Pfam" id="PF00144"/>
    </source>
</evidence>
<dbReference type="InterPro" id="IPR019734">
    <property type="entry name" value="TPR_rpt"/>
</dbReference>
<keyword evidence="2" id="KW-0732">Signal</keyword>
<dbReference type="OrthoDB" id="9797709at2"/>
<sequence>MMNRILYSILFLLVFNYTWAQPASSTIDRIKKVENSLTPYVPIKDFSGWNLQERMQFYRVPGLSIAVIHNFKLDWTKAYGLAGTSRQIPVTTKTMFSAGSISKLVTAVAALGLVDKKQIQLDRPINNYLVSWQLPDNDFTHNTPITLRLLLSHQAGTSQSSYWGFVPYKLPSLKIQDILNGVPEAESRPVIVNSRPGKEFRYSGGGYLIVQQAIMDVTKQDFADFTQRSIFRRLGMHHTTFTQPLPVSFQKLASWAYSDNSWFKGVPYVYPQQAAAGLYSTPTDLAKLIIELQKSYHGKSRFFSQTLAKEMFTPQVGVSNGFYKEEMGLGAFLLQRQDNQKLAGVYFEHTGVNAGFLAYVIGNLTEGNGVVIMMNKDGAADELGKEIRRAVAKAYQWTNFLPDEIKPVTLPDKKLDEYAGRYQRTPDEVVTFRRENNYLIETINQGSPIYCFPVAMDTIAFSDYPYKGVFRRNAQGDIADVVILEQQKVLPRLSENNLLPNELMHRGQIAEAIAGYRKLKLNEYQLTYMAYEFMHQKPAKLKEAESILHLANEQYPKSGILQARWGDLYVMLGKTAEAVNAYQQALKDNPEDKELQEKLNALVMNK</sequence>
<dbReference type="InterPro" id="IPR050491">
    <property type="entry name" value="AmpC-like"/>
</dbReference>